<comment type="cofactor">
    <cofactor evidence="4">
        <name>Zn(2+)</name>
        <dbReference type="ChEBI" id="CHEBI:29105"/>
    </cofactor>
</comment>
<dbReference type="InterPro" id="IPR030960">
    <property type="entry name" value="DHQS/DOIS_N"/>
</dbReference>
<accession>A0A381N3R5</accession>
<evidence type="ECO:0000256" key="13">
    <source>
        <dbReference type="ARBA" id="ARBA00022741"/>
    </source>
</evidence>
<evidence type="ECO:0000256" key="7">
    <source>
        <dbReference type="ARBA" id="ARBA00005412"/>
    </source>
</evidence>
<dbReference type="GO" id="GO:0003856">
    <property type="term" value="F:3-dehydroquinate synthase activity"/>
    <property type="evidence" value="ECO:0007669"/>
    <property type="project" value="UniProtKB-EC"/>
</dbReference>
<evidence type="ECO:0000259" key="20">
    <source>
        <dbReference type="Pfam" id="PF24621"/>
    </source>
</evidence>
<keyword evidence="12" id="KW-0479">Metal-binding</keyword>
<keyword evidence="15" id="KW-0520">NAD</keyword>
<keyword evidence="18" id="KW-0170">Cobalt</keyword>
<gene>
    <name evidence="21" type="ORF">METZ01_LOCUS1117</name>
</gene>
<dbReference type="Pfam" id="PF01761">
    <property type="entry name" value="DHQ_synthase"/>
    <property type="match status" value="1"/>
</dbReference>
<dbReference type="InterPro" id="IPR030963">
    <property type="entry name" value="DHQ_synth_fam"/>
</dbReference>
<dbReference type="InterPro" id="IPR050071">
    <property type="entry name" value="Dehydroquinate_synthase"/>
</dbReference>
<keyword evidence="13" id="KW-0547">Nucleotide-binding</keyword>
<dbReference type="EC" id="4.2.3.4" evidence="8"/>
<dbReference type="GO" id="GO:0005737">
    <property type="term" value="C:cytoplasm"/>
    <property type="evidence" value="ECO:0007669"/>
    <property type="project" value="UniProtKB-SubCell"/>
</dbReference>
<evidence type="ECO:0000256" key="1">
    <source>
        <dbReference type="ARBA" id="ARBA00001393"/>
    </source>
</evidence>
<dbReference type="GO" id="GO:0046872">
    <property type="term" value="F:metal ion binding"/>
    <property type="evidence" value="ECO:0007669"/>
    <property type="project" value="UniProtKB-KW"/>
</dbReference>
<comment type="catalytic activity">
    <reaction evidence="1">
        <text>7-phospho-2-dehydro-3-deoxy-D-arabino-heptonate = 3-dehydroquinate + phosphate</text>
        <dbReference type="Rhea" id="RHEA:21968"/>
        <dbReference type="ChEBI" id="CHEBI:32364"/>
        <dbReference type="ChEBI" id="CHEBI:43474"/>
        <dbReference type="ChEBI" id="CHEBI:58394"/>
        <dbReference type="EC" id="4.2.3.4"/>
    </reaction>
</comment>
<keyword evidence="11" id="KW-0028">Amino-acid biosynthesis</keyword>
<dbReference type="AlphaFoldDB" id="A0A381N3R5"/>
<evidence type="ECO:0000256" key="8">
    <source>
        <dbReference type="ARBA" id="ARBA00013031"/>
    </source>
</evidence>
<evidence type="ECO:0000256" key="9">
    <source>
        <dbReference type="ARBA" id="ARBA00017684"/>
    </source>
</evidence>
<evidence type="ECO:0000256" key="18">
    <source>
        <dbReference type="ARBA" id="ARBA00023285"/>
    </source>
</evidence>
<dbReference type="EMBL" id="UINC01000059">
    <property type="protein sequence ID" value="SUZ48263.1"/>
    <property type="molecule type" value="Genomic_DNA"/>
</dbReference>
<evidence type="ECO:0000313" key="21">
    <source>
        <dbReference type="EMBL" id="SUZ48263.1"/>
    </source>
</evidence>
<evidence type="ECO:0000256" key="11">
    <source>
        <dbReference type="ARBA" id="ARBA00022605"/>
    </source>
</evidence>
<evidence type="ECO:0000256" key="12">
    <source>
        <dbReference type="ARBA" id="ARBA00022723"/>
    </source>
</evidence>
<feature type="domain" description="3-dehydroquinate synthase N-terminal" evidence="19">
    <location>
        <begin position="63"/>
        <end position="174"/>
    </location>
</feature>
<evidence type="ECO:0000256" key="2">
    <source>
        <dbReference type="ARBA" id="ARBA00001911"/>
    </source>
</evidence>
<evidence type="ECO:0000256" key="10">
    <source>
        <dbReference type="ARBA" id="ARBA00022490"/>
    </source>
</evidence>
<dbReference type="GO" id="GO:0008652">
    <property type="term" value="P:amino acid biosynthetic process"/>
    <property type="evidence" value="ECO:0007669"/>
    <property type="project" value="UniProtKB-KW"/>
</dbReference>
<dbReference type="PIRSF" id="PIRSF001455">
    <property type="entry name" value="DHQ_synth"/>
    <property type="match status" value="1"/>
</dbReference>
<keyword evidence="17" id="KW-0456">Lyase</keyword>
<dbReference type="GO" id="GO:0000166">
    <property type="term" value="F:nucleotide binding"/>
    <property type="evidence" value="ECO:0007669"/>
    <property type="project" value="UniProtKB-KW"/>
</dbReference>
<organism evidence="21">
    <name type="scientific">marine metagenome</name>
    <dbReference type="NCBI Taxonomy" id="408172"/>
    <lineage>
        <taxon>unclassified sequences</taxon>
        <taxon>metagenomes</taxon>
        <taxon>ecological metagenomes</taxon>
    </lineage>
</organism>
<comment type="cofactor">
    <cofactor evidence="2">
        <name>NAD(+)</name>
        <dbReference type="ChEBI" id="CHEBI:57540"/>
    </cofactor>
</comment>
<dbReference type="PANTHER" id="PTHR43622:SF7">
    <property type="entry name" value="3-DEHYDROQUINATE SYNTHASE, CHLOROPLASTIC"/>
    <property type="match status" value="1"/>
</dbReference>
<dbReference type="InterPro" id="IPR016037">
    <property type="entry name" value="DHQ_synth_AroB"/>
</dbReference>
<dbReference type="HAMAP" id="MF_00110">
    <property type="entry name" value="DHQ_synthase"/>
    <property type="match status" value="1"/>
</dbReference>
<dbReference type="Gene3D" id="3.40.50.1970">
    <property type="match status" value="1"/>
</dbReference>
<name>A0A381N3R5_9ZZZZ</name>
<reference evidence="21" key="1">
    <citation type="submission" date="2018-05" db="EMBL/GenBank/DDBJ databases">
        <authorList>
            <person name="Lanie J.A."/>
            <person name="Ng W.-L."/>
            <person name="Kazmierczak K.M."/>
            <person name="Andrzejewski T.M."/>
            <person name="Davidsen T.M."/>
            <person name="Wayne K.J."/>
            <person name="Tettelin H."/>
            <person name="Glass J.I."/>
            <person name="Rusch D."/>
            <person name="Podicherti R."/>
            <person name="Tsui H.-C.T."/>
            <person name="Winkler M.E."/>
        </authorList>
    </citation>
    <scope>NUCLEOTIDE SEQUENCE</scope>
</reference>
<proteinExistence type="inferred from homology"/>
<dbReference type="FunFam" id="3.40.50.1970:FF:000007">
    <property type="entry name" value="Pentafunctional AROM polypeptide"/>
    <property type="match status" value="1"/>
</dbReference>
<keyword evidence="10" id="KW-0963">Cytoplasm</keyword>
<evidence type="ECO:0000256" key="16">
    <source>
        <dbReference type="ARBA" id="ARBA00023141"/>
    </source>
</evidence>
<evidence type="ECO:0000256" key="4">
    <source>
        <dbReference type="ARBA" id="ARBA00001947"/>
    </source>
</evidence>
<dbReference type="GO" id="GO:0009073">
    <property type="term" value="P:aromatic amino acid family biosynthetic process"/>
    <property type="evidence" value="ECO:0007669"/>
    <property type="project" value="UniProtKB-KW"/>
</dbReference>
<keyword evidence="14" id="KW-0862">Zinc</keyword>
<evidence type="ECO:0000256" key="3">
    <source>
        <dbReference type="ARBA" id="ARBA00001941"/>
    </source>
</evidence>
<keyword evidence="16" id="KW-0057">Aromatic amino acid biosynthesis</keyword>
<sequence length="351" mass="38477">VQLGKRSYPIHVKSGLLTDIPKLLTESNHGQKWIIISQHGLMELFGFELMSNLKEQNFNTDYITLPVGEAAKSMKEFSNVISQLTDLECDRSTTVLALGGGVVGDIAGFAASTFMRGIEYFQIPTTLLAMVDSSIGGKTGINIAEGKNMIGTFYQPKGVLIDPDILNSLPKGEVIAGLGEVIKYGAIRDADFLKEISGWLDDIVSFPFEKAIKRACEIKAEIVSKDERESGLRRLLNFGHTIGHALEAHLGYGRIRHGEAVALGMKCSGWISERLNLLSKEDINHLNTTINKLPLPEIEHIQGNHLLPFIKTDKKSEKGVLNFVVLEGLGKAAISTNVSEKLIQQSLKVLN</sequence>
<dbReference type="Pfam" id="PF24621">
    <property type="entry name" value="DHQS_C"/>
    <property type="match status" value="1"/>
</dbReference>
<evidence type="ECO:0000256" key="6">
    <source>
        <dbReference type="ARBA" id="ARBA00004661"/>
    </source>
</evidence>
<dbReference type="InterPro" id="IPR056179">
    <property type="entry name" value="DHQS_C"/>
</dbReference>
<evidence type="ECO:0000256" key="15">
    <source>
        <dbReference type="ARBA" id="ARBA00023027"/>
    </source>
</evidence>
<comment type="similarity">
    <text evidence="7">Belongs to the sugar phosphate cyclases superfamily. Dehydroquinate synthase family.</text>
</comment>
<dbReference type="Gene3D" id="1.20.1090.10">
    <property type="entry name" value="Dehydroquinate synthase-like - alpha domain"/>
    <property type="match status" value="1"/>
</dbReference>
<feature type="non-terminal residue" evidence="21">
    <location>
        <position position="1"/>
    </location>
</feature>
<comment type="pathway">
    <text evidence="6">Metabolic intermediate biosynthesis; chorismate biosynthesis; chorismate from D-erythrose 4-phosphate and phosphoenolpyruvate: step 2/7.</text>
</comment>
<protein>
    <recommendedName>
        <fullName evidence="9">3-dehydroquinate synthase</fullName>
        <ecNumber evidence="8">4.2.3.4</ecNumber>
    </recommendedName>
</protein>
<dbReference type="NCBIfam" id="TIGR01357">
    <property type="entry name" value="aroB"/>
    <property type="match status" value="1"/>
</dbReference>
<dbReference type="PANTHER" id="PTHR43622">
    <property type="entry name" value="3-DEHYDROQUINATE SYNTHASE"/>
    <property type="match status" value="1"/>
</dbReference>
<dbReference type="CDD" id="cd08195">
    <property type="entry name" value="DHQS"/>
    <property type="match status" value="1"/>
</dbReference>
<evidence type="ECO:0000256" key="14">
    <source>
        <dbReference type="ARBA" id="ARBA00022833"/>
    </source>
</evidence>
<evidence type="ECO:0000256" key="17">
    <source>
        <dbReference type="ARBA" id="ARBA00023239"/>
    </source>
</evidence>
<comment type="cofactor">
    <cofactor evidence="3">
        <name>Co(2+)</name>
        <dbReference type="ChEBI" id="CHEBI:48828"/>
    </cofactor>
</comment>
<comment type="subcellular location">
    <subcellularLocation>
        <location evidence="5">Cytoplasm</location>
    </subcellularLocation>
</comment>
<evidence type="ECO:0000256" key="5">
    <source>
        <dbReference type="ARBA" id="ARBA00004496"/>
    </source>
</evidence>
<dbReference type="SUPFAM" id="SSF56796">
    <property type="entry name" value="Dehydroquinate synthase-like"/>
    <property type="match status" value="1"/>
</dbReference>
<feature type="domain" description="3-dehydroquinate synthase C-terminal" evidence="20">
    <location>
        <begin position="177"/>
        <end position="316"/>
    </location>
</feature>
<evidence type="ECO:0000259" key="19">
    <source>
        <dbReference type="Pfam" id="PF01761"/>
    </source>
</evidence>